<dbReference type="InterPro" id="IPR027417">
    <property type="entry name" value="P-loop_NTPase"/>
</dbReference>
<proteinExistence type="predicted"/>
<feature type="compositionally biased region" description="Basic and acidic residues" evidence="1">
    <location>
        <begin position="972"/>
        <end position="983"/>
    </location>
</feature>
<sequence>MRTEPKVRDCNWEQFKNRYSSEECTYAIEVLLTGVDLDGEIEEEQLRRLPTEKRKKLIESNRKKPTRKLQADKRPDSQRLERVRINSPAILSFLGGVTGETSWAEKPHTFLRPFKILIHFHDRLEDEFDKLKAKFEDVCRLEPEPTEGGVEATATRPAEDPSTSPPEELPQGLEKEDSSSEEPAVSTESPKPTAGSTTGEPLVERSSSQSKPPPLHVEEVTESGYKEIKCYMEFARSRILPNYRKFEGKDHSQRVRVRFDELWSLFRPGDLVFSREDSKTNSSTTDAEKHRSPPGRQKGRRLGRLHYVDSDTVDWTVDNLDAENGDFRRNTLQKDDRVILRAYYIDYDGISYAAVSRQWSILRFDGEKEVTKLDLFPVRFEKDFEITISKLVESGERFQKLLLSKEPAIQHEGWTLTHDPVGKQLANPLGLPLTGDAAKSAEYIESDVIIDFQEAYQTNPLWKPIFTAYSKSPFDPETAYDEFAIIQWSGPDRYRISSKLTEVVVSFDDAGSLRWNKFADTDNFIAGPDIKSQESRHAKHELTGEDLALLPSRMFVYSLRNRKFINADIQNLKPIEVMSDPFSDLKIEEPHKRLIRSVVQDHFDKKLMQRQLRARDIEPLEQDFIRGKGKGLVILLHGAPGVGKTATAEAVASAHQKPLFPITCGDLGVDPRQVESTLSEIFRLANLWDCILLLDEAEIFLSRREKKDDNLQRNALVSIFLRTLEYYPGILFLTTNRVGVLDEALNSRVHVSIYFRHLDRQQTMALFKMNLKRSEMIAEQRATSTKEPPLRIMAEDIKEFALENFYKNAEAPGGLGTWWNGRQIRNAFQIATSLAYADARDQKDDEKKYLGREHFEQVLQAMEEYTQYRQDLLHKTDDDLAADREERYLRVGGDSVGRRESPRHGPIYSDYSRPRAFHHQRPSYPASPSSARTFAGRDAEYARQDPDSPTPQRQEPFLSPGAYPVGLGGDRPMSRGEFHDQGREYGQPGRRM</sequence>
<reference evidence="3" key="1">
    <citation type="submission" date="2022-09" db="EMBL/GenBank/DDBJ databases">
        <title>Fusarium specimens isolated from Avocado Roots.</title>
        <authorList>
            <person name="Stajich J."/>
            <person name="Roper C."/>
            <person name="Heimlech-Rivalta G."/>
        </authorList>
    </citation>
    <scope>NUCLEOTIDE SEQUENCE</scope>
    <source>
        <strain evidence="3">A02</strain>
    </source>
</reference>
<dbReference type="PANTHER" id="PTHR46411:SF3">
    <property type="entry name" value="AAA+ ATPASE DOMAIN-CONTAINING PROTEIN"/>
    <property type="match status" value="1"/>
</dbReference>
<feature type="compositionally biased region" description="Basic and acidic residues" evidence="1">
    <location>
        <begin position="935"/>
        <end position="946"/>
    </location>
</feature>
<feature type="domain" description="AAA+ ATPase" evidence="2">
    <location>
        <begin position="630"/>
        <end position="759"/>
    </location>
</feature>
<evidence type="ECO:0000259" key="2">
    <source>
        <dbReference type="SMART" id="SM00382"/>
    </source>
</evidence>
<keyword evidence="4" id="KW-1185">Reference proteome</keyword>
<dbReference type="Proteomes" id="UP001152087">
    <property type="component" value="Unassembled WGS sequence"/>
</dbReference>
<dbReference type="CDD" id="cd19481">
    <property type="entry name" value="RecA-like_protease"/>
    <property type="match status" value="1"/>
</dbReference>
<feature type="compositionally biased region" description="Basic and acidic residues" evidence="1">
    <location>
        <begin position="69"/>
        <end position="78"/>
    </location>
</feature>
<dbReference type="InterPro" id="IPR056599">
    <property type="entry name" value="AAA_lid_fung"/>
</dbReference>
<organism evidence="3 4">
    <name type="scientific">Fusarium falciforme</name>
    <dbReference type="NCBI Taxonomy" id="195108"/>
    <lineage>
        <taxon>Eukaryota</taxon>
        <taxon>Fungi</taxon>
        <taxon>Dikarya</taxon>
        <taxon>Ascomycota</taxon>
        <taxon>Pezizomycotina</taxon>
        <taxon>Sordariomycetes</taxon>
        <taxon>Hypocreomycetidae</taxon>
        <taxon>Hypocreales</taxon>
        <taxon>Nectriaceae</taxon>
        <taxon>Fusarium</taxon>
        <taxon>Fusarium solani species complex</taxon>
    </lineage>
</organism>
<protein>
    <recommendedName>
        <fullName evidence="2">AAA+ ATPase domain-containing protein</fullName>
    </recommendedName>
</protein>
<feature type="region of interest" description="Disordered" evidence="1">
    <location>
        <begin position="52"/>
        <end position="78"/>
    </location>
</feature>
<dbReference type="Pfam" id="PF00004">
    <property type="entry name" value="AAA"/>
    <property type="match status" value="1"/>
</dbReference>
<dbReference type="InterPro" id="IPR003593">
    <property type="entry name" value="AAA+_ATPase"/>
</dbReference>
<evidence type="ECO:0000313" key="4">
    <source>
        <dbReference type="Proteomes" id="UP001152087"/>
    </source>
</evidence>
<feature type="compositionally biased region" description="Low complexity" evidence="1">
    <location>
        <begin position="922"/>
        <end position="931"/>
    </location>
</feature>
<dbReference type="SMART" id="SM00382">
    <property type="entry name" value="AAA"/>
    <property type="match status" value="1"/>
</dbReference>
<comment type="caution">
    <text evidence="3">The sequence shown here is derived from an EMBL/GenBank/DDBJ whole genome shotgun (WGS) entry which is preliminary data.</text>
</comment>
<feature type="region of interest" description="Disordered" evidence="1">
    <location>
        <begin position="142"/>
        <end position="220"/>
    </location>
</feature>
<dbReference type="InterPro" id="IPR054289">
    <property type="entry name" value="DUF7025"/>
</dbReference>
<feature type="compositionally biased region" description="Basic and acidic residues" evidence="1">
    <location>
        <begin position="52"/>
        <end position="62"/>
    </location>
</feature>
<name>A0A9W8R7S1_9HYPO</name>
<evidence type="ECO:0000313" key="3">
    <source>
        <dbReference type="EMBL" id="KAJ4188855.1"/>
    </source>
</evidence>
<dbReference type="AlphaFoldDB" id="A0A9W8R7S1"/>
<feature type="region of interest" description="Disordered" evidence="1">
    <location>
        <begin position="891"/>
        <end position="992"/>
    </location>
</feature>
<dbReference type="GO" id="GO:0005524">
    <property type="term" value="F:ATP binding"/>
    <property type="evidence" value="ECO:0007669"/>
    <property type="project" value="InterPro"/>
</dbReference>
<dbReference type="PANTHER" id="PTHR46411">
    <property type="entry name" value="FAMILY ATPASE, PUTATIVE-RELATED"/>
    <property type="match status" value="1"/>
</dbReference>
<dbReference type="EMBL" id="JAOQAV010000014">
    <property type="protein sequence ID" value="KAJ4188855.1"/>
    <property type="molecule type" value="Genomic_DNA"/>
</dbReference>
<dbReference type="Pfam" id="PF23232">
    <property type="entry name" value="AAA_lid_13"/>
    <property type="match status" value="1"/>
</dbReference>
<dbReference type="SUPFAM" id="SSF52540">
    <property type="entry name" value="P-loop containing nucleoside triphosphate hydrolases"/>
    <property type="match status" value="1"/>
</dbReference>
<gene>
    <name evidence="3" type="ORF">NW755_006351</name>
</gene>
<evidence type="ECO:0000256" key="1">
    <source>
        <dbReference type="SAM" id="MobiDB-lite"/>
    </source>
</evidence>
<dbReference type="Gene3D" id="3.40.50.300">
    <property type="entry name" value="P-loop containing nucleotide triphosphate hydrolases"/>
    <property type="match status" value="1"/>
</dbReference>
<feature type="region of interest" description="Disordered" evidence="1">
    <location>
        <begin position="274"/>
        <end position="301"/>
    </location>
</feature>
<accession>A0A9W8R7S1</accession>
<dbReference type="Pfam" id="PF22942">
    <property type="entry name" value="DUF7025"/>
    <property type="match status" value="1"/>
</dbReference>
<dbReference type="GO" id="GO:0016887">
    <property type="term" value="F:ATP hydrolysis activity"/>
    <property type="evidence" value="ECO:0007669"/>
    <property type="project" value="InterPro"/>
</dbReference>
<dbReference type="InterPro" id="IPR003959">
    <property type="entry name" value="ATPase_AAA_core"/>
</dbReference>
<feature type="compositionally biased region" description="Polar residues" evidence="1">
    <location>
        <begin position="186"/>
        <end position="210"/>
    </location>
</feature>